<dbReference type="STRING" id="861299.J421_1379"/>
<dbReference type="KEGG" id="gba:J421_1379"/>
<keyword evidence="3" id="KW-1185">Reference proteome</keyword>
<organism evidence="2 3">
    <name type="scientific">Gemmatirosa kalamazoonensis</name>
    <dbReference type="NCBI Taxonomy" id="861299"/>
    <lineage>
        <taxon>Bacteria</taxon>
        <taxon>Pseudomonadati</taxon>
        <taxon>Gemmatimonadota</taxon>
        <taxon>Gemmatimonadia</taxon>
        <taxon>Gemmatimonadales</taxon>
        <taxon>Gemmatimonadaceae</taxon>
        <taxon>Gemmatirosa</taxon>
    </lineage>
</organism>
<gene>
    <name evidence="2" type="ORF">J421_1379</name>
</gene>
<feature type="signal peptide" evidence="1">
    <location>
        <begin position="1"/>
        <end position="29"/>
    </location>
</feature>
<feature type="chain" id="PRO_5004793949" description="Lipoprotein" evidence="1">
    <location>
        <begin position="30"/>
        <end position="225"/>
    </location>
</feature>
<evidence type="ECO:0000313" key="3">
    <source>
        <dbReference type="Proteomes" id="UP000019151"/>
    </source>
</evidence>
<dbReference type="HOGENOM" id="CLU_1228462_0_0_0"/>
<protein>
    <recommendedName>
        <fullName evidence="4">Lipoprotein</fullName>
    </recommendedName>
</protein>
<evidence type="ECO:0008006" key="4">
    <source>
        <dbReference type="Google" id="ProtNLM"/>
    </source>
</evidence>
<proteinExistence type="predicted"/>
<dbReference type="AlphaFoldDB" id="W0RDN5"/>
<evidence type="ECO:0000313" key="2">
    <source>
        <dbReference type="EMBL" id="AHG88916.1"/>
    </source>
</evidence>
<accession>W0RDN5</accession>
<dbReference type="EMBL" id="CP007128">
    <property type="protein sequence ID" value="AHG88916.1"/>
    <property type="molecule type" value="Genomic_DNA"/>
</dbReference>
<evidence type="ECO:0000256" key="1">
    <source>
        <dbReference type="SAM" id="SignalP"/>
    </source>
</evidence>
<reference evidence="2 3" key="1">
    <citation type="journal article" date="2014" name="Genome Announc.">
        <title>Genome Sequence and Methylome of Soil Bacterium Gemmatirosa kalamazoonensis KBS708T, a Member of the Rarely Cultivated Gemmatimonadetes Phylum.</title>
        <authorList>
            <person name="Debruyn J.M."/>
            <person name="Radosevich M."/>
            <person name="Wommack K.E."/>
            <person name="Polson S.W."/>
            <person name="Hauser L.J."/>
            <person name="Fawaz M.N."/>
            <person name="Korlach J."/>
            <person name="Tsai Y.C."/>
        </authorList>
    </citation>
    <scope>NUCLEOTIDE SEQUENCE [LARGE SCALE GENOMIC DNA]</scope>
    <source>
        <strain evidence="2 3">KBS708</strain>
    </source>
</reference>
<name>W0RDN5_9BACT</name>
<keyword evidence="1" id="KW-0732">Signal</keyword>
<dbReference type="Proteomes" id="UP000019151">
    <property type="component" value="Chromosome"/>
</dbReference>
<dbReference type="InParanoid" id="W0RDN5"/>
<dbReference type="RefSeq" id="WP_025410438.1">
    <property type="nucleotide sequence ID" value="NZ_CP007128.1"/>
</dbReference>
<sequence length="225" mass="22882">MRPPRIHDGLARAVALLLVSACASTTLRAQQPDSAQRGPIAHPTGALVAGDSSAAVVSQEAFRLNAGCQLSRAAVLGIGGYMGYVMGDLAALSMTPGHLPSRDTFLGVGVVGAVVGVVSYADVPLAHRLPFCPRAMRTVSGRSSLGAVSCRAARVVNGMLGFSSGSLVAFLVNLPGELGDGLHGDTRAHHKARAMASVTLPVAGAVAGVLMAGEQPVCRARRAAR</sequence>